<organism evidence="3">
    <name type="scientific">Brachypodium distachyon</name>
    <name type="common">Purple false brome</name>
    <name type="synonym">Trachynia distachya</name>
    <dbReference type="NCBI Taxonomy" id="15368"/>
    <lineage>
        <taxon>Eukaryota</taxon>
        <taxon>Viridiplantae</taxon>
        <taxon>Streptophyta</taxon>
        <taxon>Embryophyta</taxon>
        <taxon>Tracheophyta</taxon>
        <taxon>Spermatophyta</taxon>
        <taxon>Magnoliopsida</taxon>
        <taxon>Liliopsida</taxon>
        <taxon>Poales</taxon>
        <taxon>Poaceae</taxon>
        <taxon>BOP clade</taxon>
        <taxon>Pooideae</taxon>
        <taxon>Stipodae</taxon>
        <taxon>Brachypodieae</taxon>
        <taxon>Brachypodium</taxon>
    </lineage>
</organism>
<evidence type="ECO:0000256" key="1">
    <source>
        <dbReference type="SAM" id="MobiDB-lite"/>
    </source>
</evidence>
<name>A0A2K2CFG3_BRADI</name>
<dbReference type="InParanoid" id="A0A2K2CFG3"/>
<evidence type="ECO:0000313" key="5">
    <source>
        <dbReference type="Proteomes" id="UP000008810"/>
    </source>
</evidence>
<dbReference type="FunCoup" id="A0A2K2CFG3">
    <property type="interactions" value="75"/>
</dbReference>
<keyword evidence="2" id="KW-0812">Transmembrane</keyword>
<evidence type="ECO:0000313" key="3">
    <source>
        <dbReference type="EMBL" id="PNT60769.1"/>
    </source>
</evidence>
<evidence type="ECO:0000256" key="2">
    <source>
        <dbReference type="SAM" id="Phobius"/>
    </source>
</evidence>
<dbReference type="EMBL" id="CM000884">
    <property type="protein sequence ID" value="PNT60769.1"/>
    <property type="molecule type" value="Genomic_DNA"/>
</dbReference>
<dbReference type="PANTHER" id="PTHR31549">
    <property type="entry name" value="PROTEIN, PUTATIVE (DUF247)-RELATED-RELATED"/>
    <property type="match status" value="1"/>
</dbReference>
<dbReference type="OrthoDB" id="2356035at2759"/>
<dbReference type="EnsemblPlants" id="PNT60770">
    <property type="protein sequence ID" value="PNT60770"/>
    <property type="gene ID" value="BRADI_5g04610v3"/>
</dbReference>
<dbReference type="EMBL" id="CM000884">
    <property type="protein sequence ID" value="PNT60770.1"/>
    <property type="molecule type" value="Genomic_DNA"/>
</dbReference>
<feature type="compositionally biased region" description="Acidic residues" evidence="1">
    <location>
        <begin position="257"/>
        <end position="272"/>
    </location>
</feature>
<dbReference type="Gramene" id="PNT60769">
    <property type="protein sequence ID" value="PNT60769"/>
    <property type="gene ID" value="BRADI_5g04610v3"/>
</dbReference>
<keyword evidence="5" id="KW-1185">Reference proteome</keyword>
<feature type="transmembrane region" description="Helical" evidence="2">
    <location>
        <begin position="516"/>
        <end position="537"/>
    </location>
</feature>
<dbReference type="PANTHER" id="PTHR31549:SF23">
    <property type="entry name" value="OS03G0591600 PROTEIN"/>
    <property type="match status" value="1"/>
</dbReference>
<dbReference type="ExpressionAtlas" id="A0A2K2CFG3">
    <property type="expression patterns" value="baseline and differential"/>
</dbReference>
<keyword evidence="2" id="KW-1133">Transmembrane helix</keyword>
<feature type="non-terminal residue" evidence="3">
    <location>
        <position position="552"/>
    </location>
</feature>
<keyword evidence="2" id="KW-0472">Membrane</keyword>
<reference evidence="3 4" key="1">
    <citation type="journal article" date="2010" name="Nature">
        <title>Genome sequencing and analysis of the model grass Brachypodium distachyon.</title>
        <authorList>
            <consortium name="International Brachypodium Initiative"/>
        </authorList>
    </citation>
    <scope>NUCLEOTIDE SEQUENCE [LARGE SCALE GENOMIC DNA]</scope>
    <source>
        <strain evidence="3 4">Bd21</strain>
    </source>
</reference>
<gene>
    <name evidence="3" type="ORF">BRADI_5g04610v3</name>
</gene>
<dbReference type="EnsemblPlants" id="PNT60769">
    <property type="protein sequence ID" value="PNT60769"/>
    <property type="gene ID" value="BRADI_5g04610v3"/>
</dbReference>
<evidence type="ECO:0000313" key="4">
    <source>
        <dbReference type="EnsemblPlants" id="PNT60769"/>
    </source>
</evidence>
<dbReference type="Proteomes" id="UP000008810">
    <property type="component" value="Chromosome 5"/>
</dbReference>
<accession>A0A2K2CFG3</accession>
<feature type="region of interest" description="Disordered" evidence="1">
    <location>
        <begin position="257"/>
        <end position="280"/>
    </location>
</feature>
<dbReference type="Pfam" id="PF03140">
    <property type="entry name" value="DUF247"/>
    <property type="match status" value="1"/>
</dbReference>
<proteinExistence type="predicted"/>
<reference evidence="4" key="3">
    <citation type="submission" date="2018-08" db="UniProtKB">
        <authorList>
            <consortium name="EnsemblPlants"/>
        </authorList>
    </citation>
    <scope>IDENTIFICATION</scope>
    <source>
        <strain evidence="4">cv. Bd21</strain>
    </source>
</reference>
<reference evidence="3" key="2">
    <citation type="submission" date="2017-06" db="EMBL/GenBank/DDBJ databases">
        <title>WGS assembly of Brachypodium distachyon.</title>
        <authorList>
            <consortium name="The International Brachypodium Initiative"/>
            <person name="Lucas S."/>
            <person name="Harmon-Smith M."/>
            <person name="Lail K."/>
            <person name="Tice H."/>
            <person name="Grimwood J."/>
            <person name="Bruce D."/>
            <person name="Barry K."/>
            <person name="Shu S."/>
            <person name="Lindquist E."/>
            <person name="Wang M."/>
            <person name="Pitluck S."/>
            <person name="Vogel J.P."/>
            <person name="Garvin D.F."/>
            <person name="Mockler T.C."/>
            <person name="Schmutz J."/>
            <person name="Rokhsar D."/>
            <person name="Bevan M.W."/>
        </authorList>
    </citation>
    <scope>NUCLEOTIDE SEQUENCE</scope>
    <source>
        <strain evidence="3">Bd21</strain>
    </source>
</reference>
<protein>
    <submittedName>
        <fullName evidence="3 4">Uncharacterized protein</fullName>
    </submittedName>
</protein>
<dbReference type="Gramene" id="PNT60770">
    <property type="protein sequence ID" value="PNT60770"/>
    <property type="gene ID" value="BRADI_5g04610v3"/>
</dbReference>
<dbReference type="AlphaFoldDB" id="A0A2K2CFG3"/>
<sequence>MSTCSNCPFDETQWIIRIRRILDEEIELGDDQPISIFDVPKPLLCTKPEAYVPQLVALGPYHHCREELRDTEMYKISAAKRAQSHLLPSMNFHQLVDVFATFEHRIRAHYHRHLNLSNETLAWMMAIDVSFLVEFLQTLCKTNNDNQRTVLERIPLRMSHQVGPSRRTSSSHSMLLLRDTVMLENQIPMFLIVKAVELMCSSRGQTAESVLSSMLSAFFQEASALKGISSPLCTDATQHAHLLHFLYNNIVPSFVEEESNGTVEEEDGDDEPCDHPHGSSAVNSTAELLVKRGLKFASLATDFMVRMLLRLVTSLPCLSVLRHPIEHLLRQQNQPNGASSDVQDKNNMSPLLEEIAVPSISELAYAGVLFSPTNGDLSTIEFCAETSTLHLAVISIDTTTEVVLQNLVAYEASIGSSKTPLILARYIELMNGIIDTGEDARLLRERGIIVNHLKSDQQVAELWNGMTRSVRLTKVPALDRVIDQLNRHYGSCWKVRIRMFVKRSLIGSRDLVACTVVVFLFLLVGLQAFCILSRGCLLSWYRMAWRKDECNI</sequence>
<dbReference type="InterPro" id="IPR004158">
    <property type="entry name" value="DUF247_pln"/>
</dbReference>